<gene>
    <name evidence="2" type="ORF">NP048_18970</name>
</gene>
<feature type="region of interest" description="Disordered" evidence="1">
    <location>
        <begin position="326"/>
        <end position="349"/>
    </location>
</feature>
<feature type="compositionally biased region" description="Gly residues" evidence="1">
    <location>
        <begin position="933"/>
        <end position="957"/>
    </location>
</feature>
<sequence length="1242" mass="130507">MVEVFPLVPNQYSLRFAHRQLTAEAALASPPDVLTGVTSDAVIALAACSVLTVADLARSLLFAHAVQICRAAAEHDTALPRDILRKAHDVPVHELPGQPLDVLASSATRTELAALGRALGTLTVHDLAAWAPYHASRLLLASVNGAAPTDAIDEAPQDLLPTNGAYPTERVQYEVLTFTEELTGSAVATGTDVGATGPRDVTTLVGEGFQRPGVGAILTYTQSWFAKGLALGSLIHSVALGPGESTRIAMVDWSRRTGTSASEEIVEGERLESDLVRNRAITEITNAVAKETQTGQSTAMNFAHATQYGEATGNAGIDVPNLLAPSPSVSTRGTSFGQSNSTSFGTAWSTSSGDRSINADASQQIADSTHQASHLERSRRASIVREVSQSESEKISTRTLTNYNHMHALTVQYYEVVQLYRSVLELTRAVRCLYLPLALVTFTPHVLERYRAVIAAAGLVPRVRALAVAPPGRIGMWSTTRSGRWNAERLAWAAKTLGTSIGDADDDVLNLPTDLPFSDVVLDGPFTALAVEMSDGEVVRLPLELDESNSPNQGARHVAEGARSASERLFGERLTEVRKVSAIRADDAAGFAGIIRVKTYALSALPSIDGPFWPVEFPVQVVPGHAPVPLFSLAPTMATPQLQRHVEDNRLHYSQAIWRSLSPAEIGALLADAVVDLGNGPASLTRLVDPVPVTLAANYLVFRLSGESSAATKAWFDDRGIVLGPTREDLVPVPSGGVFAEAVLGRFNSAEKLDLTRFWNWHDSPIPITAPEIAPVATGSRGEPDQTVPGQLGQPVLNIVNAPAAPDPQGMTAVLSAIQNGSMFRDMSGLAGTIGLVRAGLEAAQQGATAAGAQAGENAAVAAELGAKVAELAAKVVAAYFTGGASLAGEAANLGGLSGQGAKLNHARDIDRRDAEAGASGAARAGGEESDAGGRGSGEPGTSGSGAVGSRGSGAPGVGDRPSAGSMNQEKQTFEAIGGGGGVGGLLGTMLSTALGQTGSATGSGGSTDRPPERPSLRDRGFDLGRDAVLMESYQRFQGEEWMPNDKPAQDFYWSKNAQLRGAVKMPVPAPTTAARWNALGSTPKMVLGSLGGFNANTLNPNAAGLAKVKAAYAKWPGGHVAVYQGGGSVDTNSCNLYVGEALFRDGILSLRSDRKYWSANEIWKGLHPRLRRIDNVDAARGDIAAWGKHVEIVTEVNPSTNLFCTIGGYRRNPPMGTVMCGDIDPVRHILTAAELRIYRVR</sequence>
<proteinExistence type="predicted"/>
<feature type="compositionally biased region" description="Polar residues" evidence="1">
    <location>
        <begin position="327"/>
        <end position="349"/>
    </location>
</feature>
<keyword evidence="3" id="KW-1185">Reference proteome</keyword>
<organism evidence="2 3">
    <name type="scientific">Cellulomonas xiejunii</name>
    <dbReference type="NCBI Taxonomy" id="2968083"/>
    <lineage>
        <taxon>Bacteria</taxon>
        <taxon>Bacillati</taxon>
        <taxon>Actinomycetota</taxon>
        <taxon>Actinomycetes</taxon>
        <taxon>Micrococcales</taxon>
        <taxon>Cellulomonadaceae</taxon>
        <taxon>Cellulomonas</taxon>
    </lineage>
</organism>
<protein>
    <submittedName>
        <fullName evidence="2">Uncharacterized protein</fullName>
    </submittedName>
</protein>
<feature type="region of interest" description="Disordered" evidence="1">
    <location>
        <begin position="369"/>
        <end position="389"/>
    </location>
</feature>
<accession>A0ABY5KN91</accession>
<evidence type="ECO:0000313" key="2">
    <source>
        <dbReference type="EMBL" id="UUI71840.1"/>
    </source>
</evidence>
<dbReference type="RefSeq" id="WP_227576875.1">
    <property type="nucleotide sequence ID" value="NZ_CP101987.1"/>
</dbReference>
<feature type="region of interest" description="Disordered" evidence="1">
    <location>
        <begin position="913"/>
        <end position="968"/>
    </location>
</feature>
<dbReference type="Proteomes" id="UP001316384">
    <property type="component" value="Chromosome"/>
</dbReference>
<dbReference type="EMBL" id="CP101987">
    <property type="protein sequence ID" value="UUI71840.1"/>
    <property type="molecule type" value="Genomic_DNA"/>
</dbReference>
<evidence type="ECO:0000256" key="1">
    <source>
        <dbReference type="SAM" id="MobiDB-lite"/>
    </source>
</evidence>
<feature type="compositionally biased region" description="Basic and acidic residues" evidence="1">
    <location>
        <begin position="1010"/>
        <end position="1021"/>
    </location>
</feature>
<reference evidence="2 3" key="1">
    <citation type="submission" date="2022-07" db="EMBL/GenBank/DDBJ databases">
        <title>Novel species in genus cellulomonas.</title>
        <authorList>
            <person name="Ye L."/>
        </authorList>
    </citation>
    <scope>NUCLEOTIDE SEQUENCE [LARGE SCALE GENOMIC DNA]</scope>
    <source>
        <strain evidence="3">zg-B89</strain>
    </source>
</reference>
<name>A0ABY5KN91_9CELL</name>
<evidence type="ECO:0000313" key="3">
    <source>
        <dbReference type="Proteomes" id="UP001316384"/>
    </source>
</evidence>
<feature type="region of interest" description="Disordered" evidence="1">
    <location>
        <begin position="995"/>
        <end position="1021"/>
    </location>
</feature>